<sequence length="91" mass="10896">MHVISIKPFHEAAKKYPNRRLAIMDAYRVLRKANFKSPDEMRKVFPSLGNFKYEDKWWIVDIGGNKLRLIAFIQFMHNRMYVKHIFSHGSN</sequence>
<name>X1DVM7_9ZZZZ</name>
<comment type="caution">
    <text evidence="1">The sequence shown here is derived from an EMBL/GenBank/DDBJ whole genome shotgun (WGS) entry which is preliminary data.</text>
</comment>
<dbReference type="GO" id="GO:0004519">
    <property type="term" value="F:endonuclease activity"/>
    <property type="evidence" value="ECO:0007669"/>
    <property type="project" value="InterPro"/>
</dbReference>
<reference evidence="1" key="1">
    <citation type="journal article" date="2014" name="Front. Microbiol.">
        <title>High frequency of phylogenetically diverse reductive dehalogenase-homologous genes in deep subseafloor sedimentary metagenomes.</title>
        <authorList>
            <person name="Kawai M."/>
            <person name="Futagami T."/>
            <person name="Toyoda A."/>
            <person name="Takaki Y."/>
            <person name="Nishi S."/>
            <person name="Hori S."/>
            <person name="Arai W."/>
            <person name="Tsubouchi T."/>
            <person name="Morono Y."/>
            <person name="Uchiyama I."/>
            <person name="Ito T."/>
            <person name="Fujiyama A."/>
            <person name="Inagaki F."/>
            <person name="Takami H."/>
        </authorList>
    </citation>
    <scope>NUCLEOTIDE SEQUENCE</scope>
    <source>
        <strain evidence="1">Expedition CK06-06</strain>
    </source>
</reference>
<dbReference type="AlphaFoldDB" id="X1DVM7"/>
<evidence type="ECO:0008006" key="2">
    <source>
        <dbReference type="Google" id="ProtNLM"/>
    </source>
</evidence>
<dbReference type="EMBL" id="BART01020129">
    <property type="protein sequence ID" value="GAH00443.1"/>
    <property type="molecule type" value="Genomic_DNA"/>
</dbReference>
<dbReference type="Pfam" id="PF09907">
    <property type="entry name" value="HigB_toxin"/>
    <property type="match status" value="1"/>
</dbReference>
<dbReference type="GO" id="GO:0003723">
    <property type="term" value="F:RNA binding"/>
    <property type="evidence" value="ECO:0007669"/>
    <property type="project" value="InterPro"/>
</dbReference>
<accession>X1DVM7</accession>
<proteinExistence type="predicted"/>
<gene>
    <name evidence="1" type="ORF">S01H4_37465</name>
</gene>
<dbReference type="GO" id="GO:0110001">
    <property type="term" value="C:toxin-antitoxin complex"/>
    <property type="evidence" value="ECO:0007669"/>
    <property type="project" value="InterPro"/>
</dbReference>
<evidence type="ECO:0000313" key="1">
    <source>
        <dbReference type="EMBL" id="GAH00443.1"/>
    </source>
</evidence>
<protein>
    <recommendedName>
        <fullName evidence="2">mRNA interferase HigB</fullName>
    </recommendedName>
</protein>
<organism evidence="1">
    <name type="scientific">marine sediment metagenome</name>
    <dbReference type="NCBI Taxonomy" id="412755"/>
    <lineage>
        <taxon>unclassified sequences</taxon>
        <taxon>metagenomes</taxon>
        <taxon>ecological metagenomes</taxon>
    </lineage>
</organism>
<dbReference type="InterPro" id="IPR018669">
    <property type="entry name" value="Toxin_HigB"/>
</dbReference>